<feature type="region of interest" description="Disordered" evidence="2">
    <location>
        <begin position="244"/>
        <end position="311"/>
    </location>
</feature>
<feature type="compositionally biased region" description="Low complexity" evidence="2">
    <location>
        <begin position="484"/>
        <end position="496"/>
    </location>
</feature>
<feature type="coiled-coil region" evidence="1">
    <location>
        <begin position="30"/>
        <end position="91"/>
    </location>
</feature>
<accession>A0A9Q8Z6M2</accession>
<dbReference type="Proteomes" id="UP001056012">
    <property type="component" value="Chromosome 3"/>
</dbReference>
<feature type="compositionally biased region" description="Polar residues" evidence="2">
    <location>
        <begin position="526"/>
        <end position="536"/>
    </location>
</feature>
<evidence type="ECO:0000313" key="3">
    <source>
        <dbReference type="EMBL" id="USP76979.1"/>
    </source>
</evidence>
<sequence>MAAVAHNYSQDDVHPLLRHPRPIKRDPAKAHRMLDMIAGSEEALKSLQREKSVTTRWLERPMYEQQVALEVEEQQRALEVARQQKEFKVEEQLSEDPAPEIVQVKQPSQQEPGIRVLEIPQGMAEDDDSDSDLLDKWTNPNRPTSSINLGPTPAIDASFATRRPPLLARPVSYNAQHLLSPQWTASPTALTPESPIPRPVPSVLDSLQELRRSSVSSGGSCECENLHPAVRDYQPIQQAKDVQEGRPVSYHPQSFTSLDSPPLQQRARPTSFANYHQRARSGTKIASSRGLRNNSCPATSPRPVSSSIPRSVAGEDIENDVVCQCGKNNEVGPPTPVTFDTSVFQSPSAVSAVQAAPTTPVRSPFDGFDNNVGEKTKAEKKSKSRWSSIPQAFKNFGARRRGSSTVATQEQPKFAAVVDDVRQMKLTEENLHRYEIEAYSASSHPKRQSAIEFVPTPTYSPMNTNVSPTSPHLAVPLPAPFAPWATDAPPSPAATTADHHRRSSSATSLSLKQTPLRLSVEIPQQIRPSSMHSYSSRPAPTTAATTPPTDIPRFMTPASRRNTPAQERTCILCKAVRPTSEFVARRITQNCWHEPATCVECLQTWISTCARGVRGLEGCTCPECGEAMARDDAVAFTGASLL</sequence>
<protein>
    <submittedName>
        <fullName evidence="3">Uncharacterized protein</fullName>
    </submittedName>
</protein>
<evidence type="ECO:0000256" key="2">
    <source>
        <dbReference type="SAM" id="MobiDB-lite"/>
    </source>
</evidence>
<organism evidence="3 4">
    <name type="scientific">Curvularia clavata</name>
    <dbReference type="NCBI Taxonomy" id="95742"/>
    <lineage>
        <taxon>Eukaryota</taxon>
        <taxon>Fungi</taxon>
        <taxon>Dikarya</taxon>
        <taxon>Ascomycota</taxon>
        <taxon>Pezizomycotina</taxon>
        <taxon>Dothideomycetes</taxon>
        <taxon>Pleosporomycetidae</taxon>
        <taxon>Pleosporales</taxon>
        <taxon>Pleosporineae</taxon>
        <taxon>Pleosporaceae</taxon>
        <taxon>Curvularia</taxon>
    </lineage>
</organism>
<keyword evidence="4" id="KW-1185">Reference proteome</keyword>
<reference evidence="3" key="1">
    <citation type="submission" date="2021-12" db="EMBL/GenBank/DDBJ databases">
        <title>Curvularia clavata genome.</title>
        <authorList>
            <person name="Cao Y."/>
        </authorList>
    </citation>
    <scope>NUCLEOTIDE SEQUENCE</scope>
    <source>
        <strain evidence="3">Yc1106</strain>
    </source>
</reference>
<evidence type="ECO:0000256" key="1">
    <source>
        <dbReference type="SAM" id="Coils"/>
    </source>
</evidence>
<evidence type="ECO:0000313" key="4">
    <source>
        <dbReference type="Proteomes" id="UP001056012"/>
    </source>
</evidence>
<feature type="compositionally biased region" description="Low complexity" evidence="2">
    <location>
        <begin position="538"/>
        <end position="548"/>
    </location>
</feature>
<dbReference type="EMBL" id="CP089276">
    <property type="protein sequence ID" value="USP76979.1"/>
    <property type="molecule type" value="Genomic_DNA"/>
</dbReference>
<dbReference type="AlphaFoldDB" id="A0A9Q8Z6M2"/>
<gene>
    <name evidence="3" type="ORF">yc1106_04253</name>
</gene>
<feature type="compositionally biased region" description="Low complexity" evidence="2">
    <location>
        <begin position="301"/>
        <end position="311"/>
    </location>
</feature>
<keyword evidence="1" id="KW-0175">Coiled coil</keyword>
<proteinExistence type="predicted"/>
<feature type="region of interest" description="Disordered" evidence="2">
    <location>
        <begin position="484"/>
        <end position="560"/>
    </location>
</feature>
<dbReference type="OrthoDB" id="3767399at2759"/>
<dbReference type="VEuPathDB" id="FungiDB:yc1106_04253"/>
<feature type="compositionally biased region" description="Polar residues" evidence="2">
    <location>
        <begin position="251"/>
        <end position="274"/>
    </location>
</feature>
<feature type="compositionally biased region" description="Polar residues" evidence="2">
    <location>
        <begin position="284"/>
        <end position="298"/>
    </location>
</feature>
<feature type="compositionally biased region" description="Polar residues" evidence="2">
    <location>
        <begin position="504"/>
        <end position="513"/>
    </location>
</feature>
<name>A0A9Q8Z6M2_CURCL</name>